<reference evidence="13 14" key="1">
    <citation type="submission" date="2020-01" db="EMBL/GenBank/DDBJ databases">
        <title>Genomes of bacteria type strains.</title>
        <authorList>
            <person name="Chen J."/>
            <person name="Zhu S."/>
            <person name="Yang J."/>
        </authorList>
    </citation>
    <scope>NUCLEOTIDE SEQUENCE [LARGE SCALE GENOMIC DNA]</scope>
    <source>
        <strain evidence="13 14">LMG 24078</strain>
    </source>
</reference>
<feature type="binding site" evidence="10">
    <location>
        <begin position="14"/>
        <end position="16"/>
    </location>
    <ligand>
        <name>FMN</name>
        <dbReference type="ChEBI" id="CHEBI:58210"/>
    </ligand>
</feature>
<evidence type="ECO:0000313" key="14">
    <source>
        <dbReference type="Proteomes" id="UP000471381"/>
    </source>
</evidence>
<feature type="binding site" evidence="10">
    <location>
        <position position="66"/>
    </location>
    <ligand>
        <name>FMN</name>
        <dbReference type="ChEBI" id="CHEBI:58210"/>
    </ligand>
</feature>
<keyword evidence="2 10" id="KW-0820">tRNA-binding</keyword>
<evidence type="ECO:0000259" key="12">
    <source>
        <dbReference type="Pfam" id="PF01207"/>
    </source>
</evidence>
<comment type="catalytic activity">
    <reaction evidence="10">
        <text>5,6-dihydrouridine(20) in tRNA + NAD(+) = uridine(20) in tRNA + NADH + H(+)</text>
        <dbReference type="Rhea" id="RHEA:53340"/>
        <dbReference type="Rhea" id="RHEA-COMP:13533"/>
        <dbReference type="Rhea" id="RHEA-COMP:13534"/>
        <dbReference type="ChEBI" id="CHEBI:15378"/>
        <dbReference type="ChEBI" id="CHEBI:57540"/>
        <dbReference type="ChEBI" id="CHEBI:57945"/>
        <dbReference type="ChEBI" id="CHEBI:65315"/>
        <dbReference type="ChEBI" id="CHEBI:74443"/>
        <dbReference type="EC" id="1.3.1.91"/>
    </reaction>
</comment>
<comment type="catalytic activity">
    <reaction evidence="10">
        <text>5,6-dihydrouridine(20a) in tRNA + NADP(+) = uridine(20a) in tRNA + NADPH + H(+)</text>
        <dbReference type="Rhea" id="RHEA:53344"/>
        <dbReference type="Rhea" id="RHEA-COMP:13535"/>
        <dbReference type="Rhea" id="RHEA-COMP:13536"/>
        <dbReference type="ChEBI" id="CHEBI:15378"/>
        <dbReference type="ChEBI" id="CHEBI:57783"/>
        <dbReference type="ChEBI" id="CHEBI:58349"/>
        <dbReference type="ChEBI" id="CHEBI:65315"/>
        <dbReference type="ChEBI" id="CHEBI:74443"/>
    </reaction>
</comment>
<dbReference type="NCBIfam" id="NF008774">
    <property type="entry name" value="PRK11815.1"/>
    <property type="match status" value="1"/>
</dbReference>
<evidence type="ECO:0000256" key="7">
    <source>
        <dbReference type="ARBA" id="ARBA00022884"/>
    </source>
</evidence>
<comment type="cofactor">
    <cofactor evidence="1 10">
        <name>FMN</name>
        <dbReference type="ChEBI" id="CHEBI:58210"/>
    </cofactor>
</comment>
<protein>
    <recommendedName>
        <fullName evidence="10">tRNA-dihydrouridine(20/20a) synthase</fullName>
        <ecNumber evidence="10">1.3.1.91</ecNumber>
    </recommendedName>
    <alternativeName>
        <fullName evidence="10">U20-specific dihydrouridine synthase</fullName>
        <shortName evidence="10">U20-specific Dus</shortName>
    </alternativeName>
    <alternativeName>
        <fullName evidence="10">tRNA-dihydrouridine synthase A</fullName>
    </alternativeName>
</protein>
<organism evidence="13 14">
    <name type="scientific">Alteromonas genovensis</name>
    <dbReference type="NCBI Taxonomy" id="471225"/>
    <lineage>
        <taxon>Bacteria</taxon>
        <taxon>Pseudomonadati</taxon>
        <taxon>Pseudomonadota</taxon>
        <taxon>Gammaproteobacteria</taxon>
        <taxon>Alteromonadales</taxon>
        <taxon>Alteromonadaceae</taxon>
        <taxon>Alteromonas/Salinimonas group</taxon>
        <taxon>Alteromonas</taxon>
    </lineage>
</organism>
<keyword evidence="8 10" id="KW-0560">Oxidoreductase</keyword>
<comment type="caution">
    <text evidence="13">The sequence shown here is derived from an EMBL/GenBank/DDBJ whole genome shotgun (WGS) entry which is preliminary data.</text>
</comment>
<comment type="catalytic activity">
    <reaction evidence="10">
        <text>5,6-dihydrouridine(20) in tRNA + NADP(+) = uridine(20) in tRNA + NADPH + H(+)</text>
        <dbReference type="Rhea" id="RHEA:53336"/>
        <dbReference type="Rhea" id="RHEA-COMP:13533"/>
        <dbReference type="Rhea" id="RHEA-COMP:13534"/>
        <dbReference type="ChEBI" id="CHEBI:15378"/>
        <dbReference type="ChEBI" id="CHEBI:57783"/>
        <dbReference type="ChEBI" id="CHEBI:58349"/>
        <dbReference type="ChEBI" id="CHEBI:65315"/>
        <dbReference type="ChEBI" id="CHEBI:74443"/>
        <dbReference type="EC" id="1.3.1.91"/>
    </reaction>
</comment>
<evidence type="ECO:0000256" key="8">
    <source>
        <dbReference type="ARBA" id="ARBA00023002"/>
    </source>
</evidence>
<feature type="binding site" evidence="10">
    <location>
        <position position="135"/>
    </location>
    <ligand>
        <name>FMN</name>
        <dbReference type="ChEBI" id="CHEBI:58210"/>
    </ligand>
</feature>
<keyword evidence="4 10" id="KW-0288">FMN</keyword>
<dbReference type="GO" id="GO:0102264">
    <property type="term" value="F:tRNA-dihydrouridine20 synthase activity"/>
    <property type="evidence" value="ECO:0007669"/>
    <property type="project" value="UniProtKB-EC"/>
</dbReference>
<feature type="domain" description="DUS-like FMN-binding" evidence="12">
    <location>
        <begin position="12"/>
        <end position="323"/>
    </location>
</feature>
<feature type="site" description="Interacts with tRNA; defines subfamily-specific binding signature" evidence="10">
    <location>
        <position position="303"/>
    </location>
</feature>
<keyword evidence="11" id="KW-0175">Coiled coil</keyword>
<dbReference type="Gene3D" id="1.20.120.1460">
    <property type="match status" value="1"/>
</dbReference>
<dbReference type="Proteomes" id="UP000471381">
    <property type="component" value="Unassembled WGS sequence"/>
</dbReference>
<dbReference type="Gene3D" id="3.20.20.70">
    <property type="entry name" value="Aldolase class I"/>
    <property type="match status" value="1"/>
</dbReference>
<evidence type="ECO:0000256" key="6">
    <source>
        <dbReference type="ARBA" id="ARBA00022857"/>
    </source>
</evidence>
<keyword evidence="7 10" id="KW-0694">RNA-binding</keyword>
<feature type="binding site" evidence="10">
    <location>
        <begin position="207"/>
        <end position="209"/>
    </location>
    <ligand>
        <name>FMN</name>
        <dbReference type="ChEBI" id="CHEBI:58210"/>
    </ligand>
</feature>
<accession>A0A6N9TJX9</accession>
<evidence type="ECO:0000313" key="13">
    <source>
        <dbReference type="EMBL" id="NDW16792.1"/>
    </source>
</evidence>
<dbReference type="HAMAP" id="MF_02041">
    <property type="entry name" value="DusA_subfam"/>
    <property type="match status" value="1"/>
</dbReference>
<feature type="binding site" evidence="10">
    <location>
        <position position="167"/>
    </location>
    <ligand>
        <name>FMN</name>
        <dbReference type="ChEBI" id="CHEBI:58210"/>
    </ligand>
</feature>
<feature type="binding site" evidence="10">
    <location>
        <begin position="229"/>
        <end position="230"/>
    </location>
    <ligand>
        <name>FMN</name>
        <dbReference type="ChEBI" id="CHEBI:58210"/>
    </ligand>
</feature>
<dbReference type="GO" id="GO:0010181">
    <property type="term" value="F:FMN binding"/>
    <property type="evidence" value="ECO:0007669"/>
    <property type="project" value="UniProtKB-UniRule"/>
</dbReference>
<feature type="coiled-coil region" evidence="11">
    <location>
        <begin position="320"/>
        <end position="347"/>
    </location>
</feature>
<feature type="site" description="Interacts with tRNA; defines subfamily-specific binding signature" evidence="10">
    <location>
        <position position="179"/>
    </location>
</feature>
<evidence type="ECO:0000256" key="2">
    <source>
        <dbReference type="ARBA" id="ARBA00022555"/>
    </source>
</evidence>
<dbReference type="GO" id="GO:0050660">
    <property type="term" value="F:flavin adenine dinucleotide binding"/>
    <property type="evidence" value="ECO:0007669"/>
    <property type="project" value="InterPro"/>
</dbReference>
<dbReference type="EMBL" id="JAAAWO010000012">
    <property type="protein sequence ID" value="NDW16792.1"/>
    <property type="molecule type" value="Genomic_DNA"/>
</dbReference>
<dbReference type="FunFam" id="3.20.20.70:FF:000083">
    <property type="entry name" value="tRNA-dihydrouridine(20/20a) synthase"/>
    <property type="match status" value="1"/>
</dbReference>
<evidence type="ECO:0000256" key="1">
    <source>
        <dbReference type="ARBA" id="ARBA00001917"/>
    </source>
</evidence>
<dbReference type="PANTHER" id="PTHR42907">
    <property type="entry name" value="FMN-LINKED OXIDOREDUCTASES SUPERFAMILY PROTEIN"/>
    <property type="match status" value="1"/>
</dbReference>
<evidence type="ECO:0000256" key="4">
    <source>
        <dbReference type="ARBA" id="ARBA00022643"/>
    </source>
</evidence>
<dbReference type="InterPro" id="IPR013785">
    <property type="entry name" value="Aldolase_TIM"/>
</dbReference>
<dbReference type="InterPro" id="IPR004653">
    <property type="entry name" value="DusA"/>
</dbReference>
<feature type="active site" description="Proton donor" evidence="10">
    <location>
        <position position="96"/>
    </location>
</feature>
<comment type="similarity">
    <text evidence="10">Belongs to the Dus family. DusA subfamily.</text>
</comment>
<sequence length="350" mass="39197">MSITPLNRKFSVAPMLDWTDRHCRYFLRLFSKHTLLYTEMVTTGAIIFGKGDYLGFNTEEHPLALQLGGSDPTDMARCAVLAQERGYDEVNINVGCPSDRVKNGSFGACLMAQPDVVANCVKAMQAEVDIPVTVKCRIGIDEMDEDEDFARFIDIVAGAGCDTFIVHARKAWLQGLSPKENREIPPLNYPRVHRIKETHPELSISINGGVKTLADTKTQLESVDGVMIGREVYANPYIMANVDTEIFGDAQAKSISRREAVFKMQKYIESHIERKEDAYFKPWHVARHMLGLFQGQAGGRIWRRYLSQNGTGKSPDPELLMNALSAVEAAQRELDEYNSQRDSQSSGQKS</sequence>
<evidence type="ECO:0000256" key="11">
    <source>
        <dbReference type="SAM" id="Coils"/>
    </source>
</evidence>
<dbReference type="InterPro" id="IPR018517">
    <property type="entry name" value="tRNA_hU_synthase_CS"/>
</dbReference>
<dbReference type="GO" id="GO:0000049">
    <property type="term" value="F:tRNA binding"/>
    <property type="evidence" value="ECO:0007669"/>
    <property type="project" value="UniProtKB-UniRule"/>
</dbReference>
<evidence type="ECO:0000256" key="5">
    <source>
        <dbReference type="ARBA" id="ARBA00022694"/>
    </source>
</evidence>
<dbReference type="PANTHER" id="PTHR42907:SF1">
    <property type="entry name" value="FMN-LINKED OXIDOREDUCTASES SUPERFAMILY PROTEIN"/>
    <property type="match status" value="1"/>
</dbReference>
<gene>
    <name evidence="10 13" type="primary">dusA</name>
    <name evidence="13" type="ORF">GTQ48_14865</name>
</gene>
<comment type="function">
    <text evidence="9 10">Catalyzes the synthesis of 5,6-dihydrouridine (D), a modified base found in the D-loop of most tRNAs, via the reduction of the C5-C6 double bond in target uridines. Specifically modifies U20 and U20a in tRNAs.</text>
</comment>
<dbReference type="PROSITE" id="PS01136">
    <property type="entry name" value="UPF0034"/>
    <property type="match status" value="1"/>
</dbReference>
<feature type="site" description="Interacts with tRNA" evidence="10">
    <location>
        <position position="182"/>
    </location>
</feature>
<dbReference type="CDD" id="cd02801">
    <property type="entry name" value="DUS_like_FMN"/>
    <property type="match status" value="1"/>
</dbReference>
<feature type="site" description="Interacts with tRNA" evidence="10">
    <location>
        <position position="93"/>
    </location>
</feature>
<proteinExistence type="inferred from homology"/>
<dbReference type="SUPFAM" id="SSF51395">
    <property type="entry name" value="FMN-linked oxidoreductases"/>
    <property type="match status" value="1"/>
</dbReference>
<evidence type="ECO:0000256" key="10">
    <source>
        <dbReference type="HAMAP-Rule" id="MF_02041"/>
    </source>
</evidence>
<keyword evidence="3 10" id="KW-0285">Flavoprotein</keyword>
<keyword evidence="5 10" id="KW-0819">tRNA processing</keyword>
<feature type="site" description="Interacts with tRNA; defines subfamily-specific binding signature" evidence="10">
    <location>
        <position position="300"/>
    </location>
</feature>
<dbReference type="Pfam" id="PF01207">
    <property type="entry name" value="Dus"/>
    <property type="match status" value="1"/>
</dbReference>
<dbReference type="EC" id="1.3.1.91" evidence="10"/>
<name>A0A6N9TJX9_9ALTE</name>
<keyword evidence="14" id="KW-1185">Reference proteome</keyword>
<dbReference type="AlphaFoldDB" id="A0A6N9TJX9"/>
<comment type="catalytic activity">
    <reaction evidence="10">
        <text>5,6-dihydrouridine(20a) in tRNA + NAD(+) = uridine(20a) in tRNA + NADH + H(+)</text>
        <dbReference type="Rhea" id="RHEA:53348"/>
        <dbReference type="Rhea" id="RHEA-COMP:13535"/>
        <dbReference type="Rhea" id="RHEA-COMP:13536"/>
        <dbReference type="ChEBI" id="CHEBI:15378"/>
        <dbReference type="ChEBI" id="CHEBI:57540"/>
        <dbReference type="ChEBI" id="CHEBI:57945"/>
        <dbReference type="ChEBI" id="CHEBI:65315"/>
        <dbReference type="ChEBI" id="CHEBI:74443"/>
    </reaction>
</comment>
<dbReference type="NCBIfam" id="TIGR00742">
    <property type="entry name" value="yjbN"/>
    <property type="match status" value="1"/>
</dbReference>
<keyword evidence="6 10" id="KW-0521">NADP</keyword>
<evidence type="ECO:0000256" key="3">
    <source>
        <dbReference type="ARBA" id="ARBA00022630"/>
    </source>
</evidence>
<dbReference type="InterPro" id="IPR035587">
    <property type="entry name" value="DUS-like_FMN-bd"/>
</dbReference>
<evidence type="ECO:0000256" key="9">
    <source>
        <dbReference type="ARBA" id="ARBA00058013"/>
    </source>
</evidence>